<feature type="region of interest" description="Disordered" evidence="6">
    <location>
        <begin position="185"/>
        <end position="250"/>
    </location>
</feature>
<dbReference type="Pfam" id="PF00443">
    <property type="entry name" value="UCH"/>
    <property type="match status" value="1"/>
</dbReference>
<dbReference type="Gene3D" id="6.10.140.2220">
    <property type="match status" value="1"/>
</dbReference>
<feature type="compositionally biased region" description="Polar residues" evidence="6">
    <location>
        <begin position="431"/>
        <end position="442"/>
    </location>
</feature>
<feature type="region of interest" description="Disordered" evidence="6">
    <location>
        <begin position="431"/>
        <end position="565"/>
    </location>
</feature>
<proteinExistence type="inferred from homology"/>
<feature type="compositionally biased region" description="Polar residues" evidence="6">
    <location>
        <begin position="536"/>
        <end position="552"/>
    </location>
</feature>
<dbReference type="InterPro" id="IPR018200">
    <property type="entry name" value="USP_CS"/>
</dbReference>
<dbReference type="SUPFAM" id="SSF54001">
    <property type="entry name" value="Cysteine proteinases"/>
    <property type="match status" value="1"/>
</dbReference>
<dbReference type="GO" id="GO:0008270">
    <property type="term" value="F:zinc ion binding"/>
    <property type="evidence" value="ECO:0007669"/>
    <property type="project" value="UniProtKB-KW"/>
</dbReference>
<evidence type="ECO:0000256" key="3">
    <source>
        <dbReference type="ARBA" id="ARBA00022771"/>
    </source>
</evidence>
<protein>
    <submittedName>
        <fullName evidence="9">Uncharacterized protein</fullName>
    </submittedName>
</protein>
<comment type="caution">
    <text evidence="9">The sequence shown here is derived from an EMBL/GenBank/DDBJ whole genome shotgun (WGS) entry which is preliminary data.</text>
</comment>
<feature type="domain" description="MYND-type" evidence="8">
    <location>
        <begin position="69"/>
        <end position="106"/>
    </location>
</feature>
<evidence type="ECO:0000256" key="6">
    <source>
        <dbReference type="SAM" id="MobiDB-lite"/>
    </source>
</evidence>
<keyword evidence="4" id="KW-0862">Zinc</keyword>
<evidence type="ECO:0000259" key="7">
    <source>
        <dbReference type="PROSITE" id="PS50235"/>
    </source>
</evidence>
<dbReference type="InterPro" id="IPR002893">
    <property type="entry name" value="Znf_MYND"/>
</dbReference>
<feature type="compositionally biased region" description="Low complexity" evidence="6">
    <location>
        <begin position="214"/>
        <end position="232"/>
    </location>
</feature>
<feature type="compositionally biased region" description="Basic and acidic residues" evidence="6">
    <location>
        <begin position="237"/>
        <end position="248"/>
    </location>
</feature>
<evidence type="ECO:0000256" key="4">
    <source>
        <dbReference type="ARBA" id="ARBA00022833"/>
    </source>
</evidence>
<keyword evidence="10" id="KW-1185">Reference proteome</keyword>
<feature type="compositionally biased region" description="Polar residues" evidence="6">
    <location>
        <begin position="512"/>
        <end position="528"/>
    </location>
</feature>
<dbReference type="EMBL" id="JARBHA010000018">
    <property type="protein sequence ID" value="KAJ9673990.1"/>
    <property type="molecule type" value="Genomic_DNA"/>
</dbReference>
<dbReference type="FunFam" id="6.10.140.2220:FF:000006">
    <property type="entry name" value="Ubiquitin carboxyl-terminal hydrolase 15"/>
    <property type="match status" value="1"/>
</dbReference>
<dbReference type="PANTHER" id="PTHR24006:SF874">
    <property type="entry name" value="UBIQUITIN CARBOXYL-TERMINAL HYDROLASE 16"/>
    <property type="match status" value="1"/>
</dbReference>
<dbReference type="FunFam" id="3.90.70.10:FF:000119">
    <property type="entry name" value="Ubiquitin specific peptidase 36"/>
    <property type="match status" value="1"/>
</dbReference>
<dbReference type="PROSITE" id="PS50865">
    <property type="entry name" value="ZF_MYND_2"/>
    <property type="match status" value="1"/>
</dbReference>
<feature type="compositionally biased region" description="Basic and acidic residues" evidence="6">
    <location>
        <begin position="443"/>
        <end position="453"/>
    </location>
</feature>
<dbReference type="GO" id="GO:0005829">
    <property type="term" value="C:cytosol"/>
    <property type="evidence" value="ECO:0007669"/>
    <property type="project" value="TreeGrafter"/>
</dbReference>
<dbReference type="InterPro" id="IPR038765">
    <property type="entry name" value="Papain-like_cys_pep_sf"/>
</dbReference>
<keyword evidence="3 5" id="KW-0863">Zinc-finger</keyword>
<reference evidence="9 10" key="1">
    <citation type="journal article" date="2023" name="BMC Biotechnol.">
        <title>Vitis rotundifolia cv Carlos genome sequencing.</title>
        <authorList>
            <person name="Huff M."/>
            <person name="Hulse-Kemp A."/>
            <person name="Scheffler B."/>
            <person name="Youngblood R."/>
            <person name="Simpson S."/>
            <person name="Babiker E."/>
            <person name="Staton M."/>
        </authorList>
    </citation>
    <scope>NUCLEOTIDE SEQUENCE [LARGE SCALE GENOMIC DNA]</scope>
    <source>
        <tissue evidence="9">Leaf</tissue>
    </source>
</reference>
<sequence length="896" mass="97463">MLVPGDLGFSCLVLLSLFFPVIGLVIRHKWRVAVARKEEIKRLLILASEEAARAELETAAVSVSPQFQCAVCYCPTTTRCSRCKAVRYCSGKCQIIHWRQGHKEECNPPSITHQIIDESISSSQKAVKQEKYAIYDNRLETEGQQCVKPIETFLSEPAFSNPNCSPEVSCEEDDHIKVEFLADGNVSDSTSKSSSTSFSGFSTSTDRAEPSDNVSVSTTSSELSDDVSVSESINSYDPEKSDGHKSDDSAMLETTSSINTHQTEPFSPEFTGLVDSVNSFTASSKLNQIKSSCSDVETQCRSSSSSGLSIKSCNERSVVQLSTASSGFWEGTLDLNRTRNHAQDDSAQSYASGAGDSNLSDSESFLRFSFNLSGSTIPPLHAEVSESKATVLDDAHPATLGIKKPIEEVASSEKISKKALTFRNSPSLAFESSNLVDSGPSNDSHKLKSREVKPFSSSVSNAHRSCSTGGDSISIDAPKARSSSSLSSERSNHVVNGKSGASHRLKSREVESLSSGASDPHLSSSTEGHSVASMRSGKSTVASDLHLSSSTRGHPVPNVKSGKVDSVHTVAASSSQIANHSPIVSNGLKTSVRKVVDQFRPSKLSKSLPLGVGSEIAGRCSDKGLFSYEVFVKLYIWNKVELRPCGLMNCGNSCYANAVLQCLAFTPPLTSYFLQGLHSKSCLKKEWCFTCEFESLILKAKEGNSPLSPLGILSQIRNIGSHLGNGKEEDAHEFLRYAIDAMQSVCLKEAGVNASGSLEEETSLIGLTFGGYLRSKIKCMKCHGKSERHERMMDLTVEIEGDIGTLEEALHKFTGTEILDGENKYQCCRCKSYEKAKKKLTVSEAPNILTIALKRFQVILLIEEDFFTLRWLYRFLLLCSLCMFCSRVNLESSISR</sequence>
<evidence type="ECO:0000256" key="1">
    <source>
        <dbReference type="ARBA" id="ARBA00009085"/>
    </source>
</evidence>
<dbReference type="GO" id="GO:0016579">
    <property type="term" value="P:protein deubiquitination"/>
    <property type="evidence" value="ECO:0007669"/>
    <property type="project" value="InterPro"/>
</dbReference>
<comment type="similarity">
    <text evidence="1">Belongs to the peptidase C19 family.</text>
</comment>
<gene>
    <name evidence="9" type="ORF">PVL29_023506</name>
</gene>
<dbReference type="GO" id="GO:0004843">
    <property type="term" value="F:cysteine-type deubiquitinase activity"/>
    <property type="evidence" value="ECO:0007669"/>
    <property type="project" value="InterPro"/>
</dbReference>
<organism evidence="9 10">
    <name type="scientific">Vitis rotundifolia</name>
    <name type="common">Muscadine grape</name>
    <dbReference type="NCBI Taxonomy" id="103349"/>
    <lineage>
        <taxon>Eukaryota</taxon>
        <taxon>Viridiplantae</taxon>
        <taxon>Streptophyta</taxon>
        <taxon>Embryophyta</taxon>
        <taxon>Tracheophyta</taxon>
        <taxon>Spermatophyta</taxon>
        <taxon>Magnoliopsida</taxon>
        <taxon>eudicotyledons</taxon>
        <taxon>Gunneridae</taxon>
        <taxon>Pentapetalae</taxon>
        <taxon>rosids</taxon>
        <taxon>Vitales</taxon>
        <taxon>Vitaceae</taxon>
        <taxon>Viteae</taxon>
        <taxon>Vitis</taxon>
    </lineage>
</organism>
<dbReference type="SUPFAM" id="SSF144232">
    <property type="entry name" value="HIT/MYND zinc finger-like"/>
    <property type="match status" value="1"/>
</dbReference>
<evidence type="ECO:0000313" key="9">
    <source>
        <dbReference type="EMBL" id="KAJ9673990.1"/>
    </source>
</evidence>
<dbReference type="Proteomes" id="UP001168098">
    <property type="component" value="Unassembled WGS sequence"/>
</dbReference>
<dbReference type="AlphaFoldDB" id="A0AA39D8G8"/>
<dbReference type="PROSITE" id="PS00972">
    <property type="entry name" value="USP_1"/>
    <property type="match status" value="1"/>
</dbReference>
<dbReference type="PANTHER" id="PTHR24006">
    <property type="entry name" value="UBIQUITIN CARBOXYL-TERMINAL HYDROLASE"/>
    <property type="match status" value="1"/>
</dbReference>
<dbReference type="InterPro" id="IPR050164">
    <property type="entry name" value="Peptidase_C19"/>
</dbReference>
<dbReference type="PROSITE" id="PS01360">
    <property type="entry name" value="ZF_MYND_1"/>
    <property type="match status" value="1"/>
</dbReference>
<accession>A0AA39D8G8</accession>
<feature type="domain" description="USP" evidence="7">
    <location>
        <begin position="645"/>
        <end position="896"/>
    </location>
</feature>
<evidence type="ECO:0000256" key="5">
    <source>
        <dbReference type="PROSITE-ProRule" id="PRU00134"/>
    </source>
</evidence>
<dbReference type="InterPro" id="IPR028889">
    <property type="entry name" value="USP"/>
</dbReference>
<dbReference type="GO" id="GO:0005634">
    <property type="term" value="C:nucleus"/>
    <property type="evidence" value="ECO:0007669"/>
    <property type="project" value="TreeGrafter"/>
</dbReference>
<evidence type="ECO:0000259" key="8">
    <source>
        <dbReference type="PROSITE" id="PS50865"/>
    </source>
</evidence>
<name>A0AA39D8G8_VITRO</name>
<dbReference type="InterPro" id="IPR001394">
    <property type="entry name" value="Peptidase_C19_UCH"/>
</dbReference>
<keyword evidence="2" id="KW-0479">Metal-binding</keyword>
<dbReference type="Gene3D" id="3.90.70.10">
    <property type="entry name" value="Cysteine proteinases"/>
    <property type="match status" value="1"/>
</dbReference>
<feature type="compositionally biased region" description="Low complexity" evidence="6">
    <location>
        <begin position="187"/>
        <end position="205"/>
    </location>
</feature>
<evidence type="ECO:0000313" key="10">
    <source>
        <dbReference type="Proteomes" id="UP001168098"/>
    </source>
</evidence>
<dbReference type="PROSITE" id="PS50235">
    <property type="entry name" value="USP_3"/>
    <property type="match status" value="1"/>
</dbReference>
<evidence type="ECO:0000256" key="2">
    <source>
        <dbReference type="ARBA" id="ARBA00022723"/>
    </source>
</evidence>
<feature type="compositionally biased region" description="Polar residues" evidence="6">
    <location>
        <begin position="455"/>
        <end position="471"/>
    </location>
</feature>
<dbReference type="Pfam" id="PF01753">
    <property type="entry name" value="zf-MYND"/>
    <property type="match status" value="1"/>
</dbReference>